<proteinExistence type="predicted"/>
<name>A0A8S9R2G5_BRACR</name>
<organism evidence="1 2">
    <name type="scientific">Brassica cretica</name>
    <name type="common">Mustard</name>
    <dbReference type="NCBI Taxonomy" id="69181"/>
    <lineage>
        <taxon>Eukaryota</taxon>
        <taxon>Viridiplantae</taxon>
        <taxon>Streptophyta</taxon>
        <taxon>Embryophyta</taxon>
        <taxon>Tracheophyta</taxon>
        <taxon>Spermatophyta</taxon>
        <taxon>Magnoliopsida</taxon>
        <taxon>eudicotyledons</taxon>
        <taxon>Gunneridae</taxon>
        <taxon>Pentapetalae</taxon>
        <taxon>rosids</taxon>
        <taxon>malvids</taxon>
        <taxon>Brassicales</taxon>
        <taxon>Brassicaceae</taxon>
        <taxon>Brassiceae</taxon>
        <taxon>Brassica</taxon>
    </lineage>
</organism>
<accession>A0A8S9R2G5</accession>
<reference evidence="1" key="1">
    <citation type="submission" date="2019-12" db="EMBL/GenBank/DDBJ databases">
        <title>Genome sequencing and annotation of Brassica cretica.</title>
        <authorList>
            <person name="Studholme D.J."/>
            <person name="Sarris P."/>
        </authorList>
    </citation>
    <scope>NUCLEOTIDE SEQUENCE</scope>
    <source>
        <strain evidence="1">PFS-109/04</strain>
        <tissue evidence="1">Leaf</tissue>
    </source>
</reference>
<sequence>MGLDGQSDPKSIHGGCEVLSGEKWGLMDSQIQRAYMEDVKFCLERNGQLLNG</sequence>
<dbReference type="AlphaFoldDB" id="A0A8S9R2G5"/>
<evidence type="ECO:0000313" key="1">
    <source>
        <dbReference type="EMBL" id="KAF3559364.1"/>
    </source>
</evidence>
<comment type="caution">
    <text evidence="1">The sequence shown here is derived from an EMBL/GenBank/DDBJ whole genome shotgun (WGS) entry which is preliminary data.</text>
</comment>
<evidence type="ECO:0008006" key="3">
    <source>
        <dbReference type="Google" id="ProtNLM"/>
    </source>
</evidence>
<dbReference type="Proteomes" id="UP000712600">
    <property type="component" value="Unassembled WGS sequence"/>
</dbReference>
<dbReference type="EMBL" id="QGKX02000996">
    <property type="protein sequence ID" value="KAF3559364.1"/>
    <property type="molecule type" value="Genomic_DNA"/>
</dbReference>
<evidence type="ECO:0000313" key="2">
    <source>
        <dbReference type="Proteomes" id="UP000712600"/>
    </source>
</evidence>
<protein>
    <recommendedName>
        <fullName evidence="3">Prolyl 4-hydroxylase alpha subunit Fe(2+) 2OG dioxygenase domain-containing protein</fullName>
    </recommendedName>
</protein>
<gene>
    <name evidence="1" type="ORF">F2Q69_00017916</name>
</gene>